<reference evidence="2 3" key="1">
    <citation type="submission" date="2018-02" db="EMBL/GenBank/DDBJ databases">
        <title>The genomes of Aspergillus section Nigri reveals drivers in fungal speciation.</title>
        <authorList>
            <consortium name="DOE Joint Genome Institute"/>
            <person name="Vesth T.C."/>
            <person name="Nybo J."/>
            <person name="Theobald S."/>
            <person name="Brandl J."/>
            <person name="Frisvad J.C."/>
            <person name="Nielsen K.F."/>
            <person name="Lyhne E.K."/>
            <person name="Kogle M.E."/>
            <person name="Kuo A."/>
            <person name="Riley R."/>
            <person name="Clum A."/>
            <person name="Nolan M."/>
            <person name="Lipzen A."/>
            <person name="Salamov A."/>
            <person name="Henrissat B."/>
            <person name="Wiebenga A."/>
            <person name="De vries R.P."/>
            <person name="Grigoriev I.V."/>
            <person name="Mortensen U.H."/>
            <person name="Andersen M.R."/>
            <person name="Baker S.E."/>
        </authorList>
    </citation>
    <scope>NUCLEOTIDE SEQUENCE [LARGE SCALE GENOMIC DNA]</scope>
    <source>
        <strain evidence="2 3">CBS 115571</strain>
    </source>
</reference>
<dbReference type="Pfam" id="PF01419">
    <property type="entry name" value="Jacalin"/>
    <property type="match status" value="1"/>
</dbReference>
<evidence type="ECO:0000313" key="3">
    <source>
        <dbReference type="Proteomes" id="UP000249829"/>
    </source>
</evidence>
<sequence>MAGTLPTGDAYFKHEHLRCNGFDPSNPEHFYTHVLLQVVYNATVDEFASSFDAQNGLPIKDHKRAGRLPRHWTAATGTEYIAYKYITAMTGPSCTTLQGTDQLRTDITRSELERMGNATRVAYIPVKIPSLNERFLWVDLTFPLRAILLPVQHLAHPRATDYCRYFQYDLRRLRARLSSLTCVAPERAKPTQPEAPPAGDLIDEPDLPDEYLKKLRAADRVPATYKRTEMVWEPNEAHGWADARWTARFNIPLLYYIGLVPTKHLEDEFRNWERAVFLFEYSQVEPTNYSHDPVPAVVEKIWVESPSVCKRNMASSAEVVDLAQLLSKSHATSLQYGTETGAGPTFSKIVNDVAVLGVGMIPVVGPLAAWGWKALYDAVTNPEKFVETQFGKGNATELLATLVSTGKNLVPVLRKETSSFNPATVIHSPGKAVQGLIDDLEGKDADSVKSSLPEDYPAVTLPRLSLGLDQYGGNGGQPFYAYPPNTTTLKTLDVWTGPIDSGSGDVLKGIKFTWFGWEGRRAQDRDGLGLVGRTEKKGNYYRWSKFTFHEGETVKSMTICAGVRVDSIKFETSEGRQFSAGGTGGTPYQLGAGYITGAQGRAADEIDKLGIGLSDTDSYHG</sequence>
<feature type="domain" description="Jacalin-type lectin" evidence="1">
    <location>
        <begin position="469"/>
        <end position="611"/>
    </location>
</feature>
<dbReference type="InterPro" id="IPR036404">
    <property type="entry name" value="Jacalin-like_lectin_dom_sf"/>
</dbReference>
<organism evidence="2 3">
    <name type="scientific">Aspergillus violaceofuscus (strain CBS 115571)</name>
    <dbReference type="NCBI Taxonomy" id="1450538"/>
    <lineage>
        <taxon>Eukaryota</taxon>
        <taxon>Fungi</taxon>
        <taxon>Dikarya</taxon>
        <taxon>Ascomycota</taxon>
        <taxon>Pezizomycotina</taxon>
        <taxon>Eurotiomycetes</taxon>
        <taxon>Eurotiomycetidae</taxon>
        <taxon>Eurotiales</taxon>
        <taxon>Aspergillaceae</taxon>
        <taxon>Aspergillus</taxon>
    </lineage>
</organism>
<evidence type="ECO:0000259" key="1">
    <source>
        <dbReference type="Pfam" id="PF01419"/>
    </source>
</evidence>
<dbReference type="Proteomes" id="UP000249829">
    <property type="component" value="Unassembled WGS sequence"/>
</dbReference>
<evidence type="ECO:0000313" key="2">
    <source>
        <dbReference type="EMBL" id="PYI17937.1"/>
    </source>
</evidence>
<proteinExistence type="predicted"/>
<gene>
    <name evidence="2" type="ORF">BO99DRAFT_462645</name>
</gene>
<dbReference type="InterPro" id="IPR001229">
    <property type="entry name" value="Jacalin-like_lectin_dom"/>
</dbReference>
<dbReference type="SUPFAM" id="SSF51101">
    <property type="entry name" value="Mannose-binding lectins"/>
    <property type="match status" value="1"/>
</dbReference>
<protein>
    <recommendedName>
        <fullName evidence="1">Jacalin-type lectin domain-containing protein</fullName>
    </recommendedName>
</protein>
<keyword evidence="3" id="KW-1185">Reference proteome</keyword>
<dbReference type="Gene3D" id="2.100.10.30">
    <property type="entry name" value="Jacalin-like lectin domain"/>
    <property type="match status" value="1"/>
</dbReference>
<dbReference type="EMBL" id="KZ825150">
    <property type="protein sequence ID" value="PYI17937.1"/>
    <property type="molecule type" value="Genomic_DNA"/>
</dbReference>
<name>A0A2V5I1F3_ASPV1</name>
<accession>A0A2V5I1F3</accession>
<dbReference type="AlphaFoldDB" id="A0A2V5I1F3"/>